<reference evidence="3 4" key="1">
    <citation type="submission" date="2024-01" db="EMBL/GenBank/DDBJ databases">
        <authorList>
            <person name="Allen C."/>
            <person name="Tagirdzhanova G."/>
        </authorList>
    </citation>
    <scope>NUCLEOTIDE SEQUENCE [LARGE SCALE GENOMIC DNA]</scope>
</reference>
<sequence>MAHTTSTGRADTTAIAPGVVNLDLVFPLNNTYAPFDGPMPIVFGVSRPDIASVLKLKVSYLLRDDAATGPVYDDSQVFDLSNVSIAGHVGTFRMEITCVFVVDYPGDATTAGSVVQAPIMYDMFFTTAPGAPAAVVPGTEAINSSSSNSSTACMDFGAGSFYFPINITSFITEGNTTFGVMSTDNTIQPPPQCAVEVDADTAATIAAGPATAAATASATGSSTTGSATNSSAASSGTPGKLPSGFVAASNWSG</sequence>
<evidence type="ECO:0000256" key="1">
    <source>
        <dbReference type="SAM" id="MobiDB-lite"/>
    </source>
</evidence>
<organism evidence="3 4">
    <name type="scientific">Sporothrix curviconia</name>
    <dbReference type="NCBI Taxonomy" id="1260050"/>
    <lineage>
        <taxon>Eukaryota</taxon>
        <taxon>Fungi</taxon>
        <taxon>Dikarya</taxon>
        <taxon>Ascomycota</taxon>
        <taxon>Pezizomycotina</taxon>
        <taxon>Sordariomycetes</taxon>
        <taxon>Sordariomycetidae</taxon>
        <taxon>Ophiostomatales</taxon>
        <taxon>Ophiostomataceae</taxon>
        <taxon>Sporothrix</taxon>
    </lineage>
</organism>
<dbReference type="Proteomes" id="UP001642405">
    <property type="component" value="Unassembled WGS sequence"/>
</dbReference>
<name>A0ABP0BAU9_9PEZI</name>
<dbReference type="EMBL" id="CAWUHB010000012">
    <property type="protein sequence ID" value="CAK7216694.1"/>
    <property type="molecule type" value="Genomic_DNA"/>
</dbReference>
<feature type="compositionally biased region" description="Low complexity" evidence="1">
    <location>
        <begin position="217"/>
        <end position="237"/>
    </location>
</feature>
<dbReference type="InterPro" id="IPR055560">
    <property type="entry name" value="DUF7136"/>
</dbReference>
<evidence type="ECO:0000259" key="2">
    <source>
        <dbReference type="Pfam" id="PF23584"/>
    </source>
</evidence>
<accession>A0ABP0BAU9</accession>
<comment type="caution">
    <text evidence="3">The sequence shown here is derived from an EMBL/GenBank/DDBJ whole genome shotgun (WGS) entry which is preliminary data.</text>
</comment>
<proteinExistence type="predicted"/>
<feature type="domain" description="DUF7136" evidence="2">
    <location>
        <begin position="16"/>
        <end position="69"/>
    </location>
</feature>
<evidence type="ECO:0000313" key="3">
    <source>
        <dbReference type="EMBL" id="CAK7216694.1"/>
    </source>
</evidence>
<feature type="region of interest" description="Disordered" evidence="1">
    <location>
        <begin position="217"/>
        <end position="253"/>
    </location>
</feature>
<gene>
    <name evidence="3" type="ORF">SCUCBS95973_002893</name>
</gene>
<protein>
    <recommendedName>
        <fullName evidence="2">DUF7136 domain-containing protein</fullName>
    </recommendedName>
</protein>
<keyword evidence="4" id="KW-1185">Reference proteome</keyword>
<dbReference type="Pfam" id="PF23584">
    <property type="entry name" value="DUF7136"/>
    <property type="match status" value="1"/>
</dbReference>
<evidence type="ECO:0000313" key="4">
    <source>
        <dbReference type="Proteomes" id="UP001642405"/>
    </source>
</evidence>